<evidence type="ECO:0000313" key="2">
    <source>
        <dbReference type="Proteomes" id="UP000034245"/>
    </source>
</evidence>
<dbReference type="EMBL" id="LAYQ01000012">
    <property type="protein sequence ID" value="KKO80301.1"/>
    <property type="molecule type" value="Genomic_DNA"/>
</dbReference>
<proteinExistence type="predicted"/>
<reference evidence="1" key="1">
    <citation type="submission" date="2015-04" db="EMBL/GenBank/DDBJ databases">
        <title>Draft Genome Sequences of Three Species of Emerging Human-Pathogenic Corynebacteria.</title>
        <authorList>
            <person name="Pacheco L.G."/>
            <person name="Mattos-Guaraldi A.L."/>
            <person name="Santos C.S."/>
            <person name="Veras A.O."/>
            <person name="Guimaraes L.C."/>
            <person name="Abreu V."/>
            <person name="Pereira F.L."/>
            <person name="Soares S.C."/>
            <person name="Dorella F.A."/>
            <person name="Carvalho A.F."/>
            <person name="Leal C.G."/>
            <person name="Figueiredo H.C."/>
            <person name="Ramos J.N."/>
            <person name="Vieira V."/>
            <person name="Farfour E."/>
            <person name="Guiso N."/>
            <person name="Hirata R.Jr."/>
            <person name="Ramos R.T."/>
            <person name="Azevedo V."/>
            <person name="Silva A."/>
        </authorList>
    </citation>
    <scope>NUCLEOTIDE SEQUENCE</scope>
    <source>
        <strain evidence="1">1941</strain>
    </source>
</reference>
<dbReference type="Proteomes" id="UP000034245">
    <property type="component" value="Unassembled WGS sequence"/>
</dbReference>
<evidence type="ECO:0000313" key="1">
    <source>
        <dbReference type="EMBL" id="KKO80301.1"/>
    </source>
</evidence>
<gene>
    <name evidence="1" type="ORF">WU87_05925</name>
</gene>
<protein>
    <submittedName>
        <fullName evidence="1">Uncharacterized protein</fullName>
    </submittedName>
</protein>
<sequence length="80" mass="8335">MSNRKGRLTRYGAGEVHNAVASGTHLTADGQIQIDTAVPGHPPLLRRFEATQDTRSNRLPSGGVDEGGGEGDVGKRGPDA</sequence>
<name>A0ACC4UBG8_9CORY</name>
<comment type="caution">
    <text evidence="1">The sequence shown here is derived from an EMBL/GenBank/DDBJ whole genome shotgun (WGS) entry which is preliminary data.</text>
</comment>
<keyword evidence="2" id="KW-1185">Reference proteome</keyword>
<accession>A0ACC4UBG8</accession>
<organism evidence="1 2">
    <name type="scientific">Corynebacterium minutissimum</name>
    <dbReference type="NCBI Taxonomy" id="38301"/>
    <lineage>
        <taxon>Bacteria</taxon>
        <taxon>Bacillati</taxon>
        <taxon>Actinomycetota</taxon>
        <taxon>Actinomycetes</taxon>
        <taxon>Mycobacteriales</taxon>
        <taxon>Corynebacteriaceae</taxon>
        <taxon>Corynebacterium</taxon>
    </lineage>
</organism>